<evidence type="ECO:0000259" key="1">
    <source>
        <dbReference type="Pfam" id="PF00561"/>
    </source>
</evidence>
<dbReference type="GO" id="GO:0016787">
    <property type="term" value="F:hydrolase activity"/>
    <property type="evidence" value="ECO:0007669"/>
    <property type="project" value="UniProtKB-KW"/>
</dbReference>
<keyword evidence="2" id="KW-0378">Hydrolase</keyword>
<dbReference type="InterPro" id="IPR029058">
    <property type="entry name" value="AB_hydrolase_fold"/>
</dbReference>
<dbReference type="EMBL" id="JACXWD010000021">
    <property type="protein sequence ID" value="MBD3868057.1"/>
    <property type="molecule type" value="Genomic_DNA"/>
</dbReference>
<dbReference type="Gene3D" id="3.40.50.1820">
    <property type="entry name" value="alpha/beta hydrolase"/>
    <property type="match status" value="1"/>
</dbReference>
<protein>
    <submittedName>
        <fullName evidence="2">Alpha/beta fold hydrolase</fullName>
    </submittedName>
</protein>
<name>A0A8J6Y0H5_9BACT</name>
<reference evidence="2 3" key="1">
    <citation type="submission" date="2020-08" db="EMBL/GenBank/DDBJ databases">
        <title>Acidobacteriota in marine sediments use diverse sulfur dissimilation pathways.</title>
        <authorList>
            <person name="Wasmund K."/>
        </authorList>
    </citation>
    <scope>NUCLEOTIDE SEQUENCE [LARGE SCALE GENOMIC DNA]</scope>
    <source>
        <strain evidence="2">MAG AM4</strain>
    </source>
</reference>
<feature type="domain" description="AB hydrolase-1" evidence="1">
    <location>
        <begin position="39"/>
        <end position="135"/>
    </location>
</feature>
<proteinExistence type="predicted"/>
<gene>
    <name evidence="2" type="ORF">IFK94_08025</name>
</gene>
<dbReference type="SUPFAM" id="SSF53474">
    <property type="entry name" value="alpha/beta-Hydrolases"/>
    <property type="match status" value="1"/>
</dbReference>
<dbReference type="Proteomes" id="UP000648239">
    <property type="component" value="Unassembled WGS sequence"/>
</dbReference>
<dbReference type="Pfam" id="PF00561">
    <property type="entry name" value="Abhydrolase_1"/>
    <property type="match status" value="1"/>
</dbReference>
<accession>A0A8J6Y0H5</accession>
<organism evidence="2 3">
    <name type="scientific">Candidatus Polarisedimenticola svalbardensis</name>
    <dbReference type="NCBI Taxonomy" id="2886004"/>
    <lineage>
        <taxon>Bacteria</taxon>
        <taxon>Pseudomonadati</taxon>
        <taxon>Acidobacteriota</taxon>
        <taxon>Candidatus Polarisedimenticolia</taxon>
        <taxon>Candidatus Polarisedimenticolales</taxon>
        <taxon>Candidatus Polarisedimenticolaceae</taxon>
        <taxon>Candidatus Polarisedimenticola</taxon>
    </lineage>
</organism>
<dbReference type="PANTHER" id="PTHR42103:SF2">
    <property type="entry name" value="AB HYDROLASE-1 DOMAIN-CONTAINING PROTEIN"/>
    <property type="match status" value="1"/>
</dbReference>
<comment type="caution">
    <text evidence="2">The sequence shown here is derived from an EMBL/GenBank/DDBJ whole genome shotgun (WGS) entry which is preliminary data.</text>
</comment>
<dbReference type="AlphaFoldDB" id="A0A8J6Y0H5"/>
<evidence type="ECO:0000313" key="2">
    <source>
        <dbReference type="EMBL" id="MBD3868057.1"/>
    </source>
</evidence>
<dbReference type="PANTHER" id="PTHR42103">
    <property type="entry name" value="ALPHA/BETA-HYDROLASES SUPERFAMILY PROTEIN"/>
    <property type="match status" value="1"/>
</dbReference>
<dbReference type="InterPro" id="IPR000073">
    <property type="entry name" value="AB_hydrolase_1"/>
</dbReference>
<sequence>MSEVRQLWIPGPAGRLQALLRVANCPEAGAVVAHPHPLHGGTMRNPVVFHVERALHRLGWTTLRFNFRGVGQSDGAYDQGRGEVDDVAAAAAWLRGLLSGKPLYLVGYSFGSLCSLKYLQEHPHHGIAGMVAIGLPVREYDLGAPETISAPIGVVQGSEDEFGSPEEVRHALGNTREKAVVQAVPGASHLFPGRAGEAATAVVHVIGQIGAPIPEET</sequence>
<evidence type="ECO:0000313" key="3">
    <source>
        <dbReference type="Proteomes" id="UP000648239"/>
    </source>
</evidence>